<dbReference type="InterPro" id="IPR017907">
    <property type="entry name" value="Znf_RING_CS"/>
</dbReference>
<reference evidence="7" key="1">
    <citation type="journal article" date="2019" name="Beilstein J. Org. Chem.">
        <title>Nanangenines: drimane sesquiterpenoids as the dominant metabolite cohort of a novel Australian fungus, Aspergillus nanangensis.</title>
        <authorList>
            <person name="Lacey H.J."/>
            <person name="Gilchrist C.L.M."/>
            <person name="Crombie A."/>
            <person name="Kalaitzis J.A."/>
            <person name="Vuong D."/>
            <person name="Rutledge P.J."/>
            <person name="Turner P."/>
            <person name="Pitt J.I."/>
            <person name="Lacey E."/>
            <person name="Chooi Y.H."/>
            <person name="Piggott A.M."/>
        </authorList>
    </citation>
    <scope>NUCLEOTIDE SEQUENCE</scope>
    <source>
        <strain evidence="7">MST-FP2251</strain>
    </source>
</reference>
<evidence type="ECO:0000256" key="1">
    <source>
        <dbReference type="ARBA" id="ARBA00022723"/>
    </source>
</evidence>
<keyword evidence="5" id="KW-0812">Transmembrane</keyword>
<evidence type="ECO:0000256" key="5">
    <source>
        <dbReference type="SAM" id="Phobius"/>
    </source>
</evidence>
<dbReference type="SUPFAM" id="SSF57850">
    <property type="entry name" value="RING/U-box"/>
    <property type="match status" value="1"/>
</dbReference>
<keyword evidence="2" id="KW-0863">Zinc-finger</keyword>
<evidence type="ECO:0000256" key="3">
    <source>
        <dbReference type="ARBA" id="ARBA00022786"/>
    </source>
</evidence>
<evidence type="ECO:0000313" key="7">
    <source>
        <dbReference type="EMBL" id="KAF9890215.1"/>
    </source>
</evidence>
<gene>
    <name evidence="7" type="ORF">FE257_006127</name>
</gene>
<sequence length="165" mass="19183">MQYLVGFCTLTYVLMIYTIFVIFREYFSEFVCVSCMTKAPYRWKTFLNCGHKYCKDCVIRMFQVAEQSKRFAPPRCCGIPLTLDHVRWFLDSSARQKLVERWAEFTDKYPLWCSNAECGAYIRLGRPGDDSRKCSHCGQATCTTCEKVYREGCCAPPPCTKCDKD</sequence>
<evidence type="ECO:0000259" key="6">
    <source>
        <dbReference type="Pfam" id="PF01485"/>
    </source>
</evidence>
<dbReference type="InterPro" id="IPR013083">
    <property type="entry name" value="Znf_RING/FYVE/PHD"/>
</dbReference>
<dbReference type="PROSITE" id="PS00518">
    <property type="entry name" value="ZF_RING_1"/>
    <property type="match status" value="1"/>
</dbReference>
<dbReference type="EMBL" id="VCAU01000028">
    <property type="protein sequence ID" value="KAF9890215.1"/>
    <property type="molecule type" value="Genomic_DNA"/>
</dbReference>
<dbReference type="Proteomes" id="UP001194746">
    <property type="component" value="Unassembled WGS sequence"/>
</dbReference>
<proteinExistence type="predicted"/>
<feature type="transmembrane region" description="Helical" evidence="5">
    <location>
        <begin position="7"/>
        <end position="27"/>
    </location>
</feature>
<comment type="caution">
    <text evidence="7">The sequence shown here is derived from an EMBL/GenBank/DDBJ whole genome shotgun (WGS) entry which is preliminary data.</text>
</comment>
<evidence type="ECO:0000256" key="2">
    <source>
        <dbReference type="ARBA" id="ARBA00022771"/>
    </source>
</evidence>
<dbReference type="Gene3D" id="3.30.40.10">
    <property type="entry name" value="Zinc/RING finger domain, C3HC4 (zinc finger)"/>
    <property type="match status" value="1"/>
</dbReference>
<dbReference type="Pfam" id="PF01485">
    <property type="entry name" value="IBR"/>
    <property type="match status" value="1"/>
</dbReference>
<reference evidence="7" key="2">
    <citation type="submission" date="2020-02" db="EMBL/GenBank/DDBJ databases">
        <authorList>
            <person name="Gilchrist C.L.M."/>
            <person name="Chooi Y.-H."/>
        </authorList>
    </citation>
    <scope>NUCLEOTIDE SEQUENCE</scope>
    <source>
        <strain evidence="7">MST-FP2251</strain>
    </source>
</reference>
<evidence type="ECO:0000256" key="4">
    <source>
        <dbReference type="ARBA" id="ARBA00022833"/>
    </source>
</evidence>
<accession>A0AAD4GV16</accession>
<keyword evidence="4" id="KW-0862">Zinc</keyword>
<feature type="domain" description="IBR" evidence="6">
    <location>
        <begin position="98"/>
        <end position="153"/>
    </location>
</feature>
<protein>
    <recommendedName>
        <fullName evidence="6">IBR domain-containing protein</fullName>
    </recommendedName>
</protein>
<dbReference type="GO" id="GO:0008270">
    <property type="term" value="F:zinc ion binding"/>
    <property type="evidence" value="ECO:0007669"/>
    <property type="project" value="UniProtKB-KW"/>
</dbReference>
<keyword evidence="1" id="KW-0479">Metal-binding</keyword>
<dbReference type="AlphaFoldDB" id="A0AAD4GV16"/>
<keyword evidence="5" id="KW-1133">Transmembrane helix</keyword>
<organism evidence="7 8">
    <name type="scientific">Aspergillus nanangensis</name>
    <dbReference type="NCBI Taxonomy" id="2582783"/>
    <lineage>
        <taxon>Eukaryota</taxon>
        <taxon>Fungi</taxon>
        <taxon>Dikarya</taxon>
        <taxon>Ascomycota</taxon>
        <taxon>Pezizomycotina</taxon>
        <taxon>Eurotiomycetes</taxon>
        <taxon>Eurotiomycetidae</taxon>
        <taxon>Eurotiales</taxon>
        <taxon>Aspergillaceae</taxon>
        <taxon>Aspergillus</taxon>
        <taxon>Aspergillus subgen. Circumdati</taxon>
    </lineage>
</organism>
<keyword evidence="5" id="KW-0472">Membrane</keyword>
<evidence type="ECO:0000313" key="8">
    <source>
        <dbReference type="Proteomes" id="UP001194746"/>
    </source>
</evidence>
<keyword evidence="8" id="KW-1185">Reference proteome</keyword>
<dbReference type="InterPro" id="IPR002867">
    <property type="entry name" value="IBR_dom"/>
</dbReference>
<name>A0AAD4GV16_ASPNN</name>
<keyword evidence="3" id="KW-0833">Ubl conjugation pathway</keyword>